<feature type="transmembrane region" description="Helical" evidence="8">
    <location>
        <begin position="179"/>
        <end position="199"/>
    </location>
</feature>
<feature type="signal peptide" evidence="9">
    <location>
        <begin position="1"/>
        <end position="18"/>
    </location>
</feature>
<dbReference type="InterPro" id="IPR007829">
    <property type="entry name" value="TM2"/>
</dbReference>
<dbReference type="Proteomes" id="UP000663879">
    <property type="component" value="Unassembled WGS sequence"/>
</dbReference>
<evidence type="ECO:0000256" key="5">
    <source>
        <dbReference type="ARBA" id="ARBA00022989"/>
    </source>
</evidence>
<evidence type="ECO:0000256" key="7">
    <source>
        <dbReference type="ARBA" id="ARBA00023180"/>
    </source>
</evidence>
<dbReference type="OrthoDB" id="10257855at2759"/>
<reference evidence="11" key="1">
    <citation type="submission" date="2021-02" db="EMBL/GenBank/DDBJ databases">
        <authorList>
            <person name="Nowell W R."/>
        </authorList>
    </citation>
    <scope>NUCLEOTIDE SEQUENCE</scope>
    <source>
        <strain evidence="11">Ploen Becks lab</strain>
    </source>
</reference>
<keyword evidence="3 8" id="KW-0812">Transmembrane</keyword>
<feature type="domain" description="TM2" evidence="10">
    <location>
        <begin position="145"/>
        <end position="193"/>
    </location>
</feature>
<name>A0A813Q932_9BILA</name>
<dbReference type="Pfam" id="PF05154">
    <property type="entry name" value="TM2"/>
    <property type="match status" value="1"/>
</dbReference>
<feature type="chain" id="PRO_5032878570" description="TM2 domain-containing protein" evidence="9">
    <location>
        <begin position="19"/>
        <end position="209"/>
    </location>
</feature>
<keyword evidence="7" id="KW-0325">Glycoprotein</keyword>
<evidence type="ECO:0000256" key="1">
    <source>
        <dbReference type="ARBA" id="ARBA00004141"/>
    </source>
</evidence>
<comment type="caution">
    <text evidence="11">The sequence shown here is derived from an EMBL/GenBank/DDBJ whole genome shotgun (WGS) entry which is preliminary data.</text>
</comment>
<gene>
    <name evidence="11" type="ORF">OXX778_LOCUS4589</name>
</gene>
<keyword evidence="6 8" id="KW-0472">Membrane</keyword>
<evidence type="ECO:0000313" key="11">
    <source>
        <dbReference type="EMBL" id="CAF0764048.1"/>
    </source>
</evidence>
<evidence type="ECO:0000256" key="8">
    <source>
        <dbReference type="SAM" id="Phobius"/>
    </source>
</evidence>
<dbReference type="AlphaFoldDB" id="A0A813Q932"/>
<keyword evidence="12" id="KW-1185">Reference proteome</keyword>
<dbReference type="InterPro" id="IPR050932">
    <property type="entry name" value="TM2D1-3-like"/>
</dbReference>
<evidence type="ECO:0000256" key="6">
    <source>
        <dbReference type="ARBA" id="ARBA00023136"/>
    </source>
</evidence>
<evidence type="ECO:0000313" key="12">
    <source>
        <dbReference type="Proteomes" id="UP000663879"/>
    </source>
</evidence>
<comment type="similarity">
    <text evidence="2">Belongs to the TM2 family.</text>
</comment>
<comment type="subcellular location">
    <subcellularLocation>
        <location evidence="1">Membrane</location>
        <topology evidence="1">Multi-pass membrane protein</topology>
    </subcellularLocation>
</comment>
<proteinExistence type="inferred from homology"/>
<accession>A0A813Q932</accession>
<evidence type="ECO:0000256" key="2">
    <source>
        <dbReference type="ARBA" id="ARBA00008284"/>
    </source>
</evidence>
<dbReference type="GO" id="GO:0016020">
    <property type="term" value="C:membrane"/>
    <property type="evidence" value="ECO:0007669"/>
    <property type="project" value="UniProtKB-SubCell"/>
</dbReference>
<evidence type="ECO:0000256" key="3">
    <source>
        <dbReference type="ARBA" id="ARBA00022692"/>
    </source>
</evidence>
<protein>
    <recommendedName>
        <fullName evidence="10">TM2 domain-containing protein</fullName>
    </recommendedName>
</protein>
<dbReference type="PANTHER" id="PTHR21016:SF7">
    <property type="entry name" value="TM2 DOMAIN-CONTAINING PROTEIN 3"/>
    <property type="match status" value="1"/>
</dbReference>
<dbReference type="PANTHER" id="PTHR21016">
    <property type="entry name" value="BETA-AMYLOID BINDING PROTEIN-RELATED"/>
    <property type="match status" value="1"/>
</dbReference>
<dbReference type="EMBL" id="CAJNOC010000459">
    <property type="protein sequence ID" value="CAF0764048.1"/>
    <property type="molecule type" value="Genomic_DNA"/>
</dbReference>
<organism evidence="11 12">
    <name type="scientific">Brachionus calyciflorus</name>
    <dbReference type="NCBI Taxonomy" id="104777"/>
    <lineage>
        <taxon>Eukaryota</taxon>
        <taxon>Metazoa</taxon>
        <taxon>Spiralia</taxon>
        <taxon>Gnathifera</taxon>
        <taxon>Rotifera</taxon>
        <taxon>Eurotatoria</taxon>
        <taxon>Monogononta</taxon>
        <taxon>Pseudotrocha</taxon>
        <taxon>Ploima</taxon>
        <taxon>Brachionidae</taxon>
        <taxon>Brachionus</taxon>
    </lineage>
</organism>
<keyword evidence="4 9" id="KW-0732">Signal</keyword>
<sequence>MNLFFRIIFLKLLVLVSSENTTLFIQSKCTKNKNIECSLLPVDCFDCSLDNNPKAADCLYGQSLKTNCTIKNFTICKGERSFELEGQCRFCYQTPEWMHICTHNLSCRRDSPQRLHKVNCTVPDNVVCLGTRTFYKNVLCNWTSGHKWSVSLILSLTLGGFGIDRFYLGHYKEGLAKLFSFGGLGVWTLVDVILIYVGYVAPADGSLYI</sequence>
<evidence type="ECO:0000256" key="9">
    <source>
        <dbReference type="SAM" id="SignalP"/>
    </source>
</evidence>
<evidence type="ECO:0000259" key="10">
    <source>
        <dbReference type="Pfam" id="PF05154"/>
    </source>
</evidence>
<evidence type="ECO:0000256" key="4">
    <source>
        <dbReference type="ARBA" id="ARBA00022729"/>
    </source>
</evidence>
<keyword evidence="5 8" id="KW-1133">Transmembrane helix</keyword>